<evidence type="ECO:0000313" key="2">
    <source>
        <dbReference type="EMBL" id="MPR36849.1"/>
    </source>
</evidence>
<dbReference type="AlphaFoldDB" id="A0A7C9FRY2"/>
<organism evidence="2 3">
    <name type="scientific">Salmonirosea aquatica</name>
    <dbReference type="NCBI Taxonomy" id="2654236"/>
    <lineage>
        <taxon>Bacteria</taxon>
        <taxon>Pseudomonadati</taxon>
        <taxon>Bacteroidota</taxon>
        <taxon>Cytophagia</taxon>
        <taxon>Cytophagales</taxon>
        <taxon>Spirosomataceae</taxon>
        <taxon>Salmonirosea</taxon>
    </lineage>
</organism>
<accession>A0A7C9FRY2</accession>
<protein>
    <recommendedName>
        <fullName evidence="4">Lipoprotein</fullName>
    </recommendedName>
</protein>
<evidence type="ECO:0000313" key="3">
    <source>
        <dbReference type="Proteomes" id="UP000479293"/>
    </source>
</evidence>
<comment type="caution">
    <text evidence="2">The sequence shown here is derived from an EMBL/GenBank/DDBJ whole genome shotgun (WGS) entry which is preliminary data.</text>
</comment>
<evidence type="ECO:0000256" key="1">
    <source>
        <dbReference type="SAM" id="MobiDB-lite"/>
    </source>
</evidence>
<reference evidence="2 3" key="1">
    <citation type="submission" date="2019-10" db="EMBL/GenBank/DDBJ databases">
        <title>Draft Genome Sequence of Cytophagaceae sp. SJW1-29.</title>
        <authorList>
            <person name="Choi A."/>
        </authorList>
    </citation>
    <scope>NUCLEOTIDE SEQUENCE [LARGE SCALE GENOMIC DNA]</scope>
    <source>
        <strain evidence="2 3">SJW1-29</strain>
    </source>
</reference>
<proteinExistence type="predicted"/>
<keyword evidence="3" id="KW-1185">Reference proteome</keyword>
<dbReference type="Proteomes" id="UP000479293">
    <property type="component" value="Unassembled WGS sequence"/>
</dbReference>
<name>A0A7C9FRY2_9BACT</name>
<sequence>MHRIIYFLLFTSLLACTSHDQQNIPPDPDTEGTPPESSAPGFGTSKSRPEGTSFAFPTGIILVQKPRTDDECWSEAKEHKKMKGAGDGVGFCLAFSNSNAYSVRIELPPGLIWVAERNEVYQDIPQNGIIIKMVTVLVPARSVETIWLHAYCINVDRSSSRSGDTYEHQPIVSNHPGIKALAQFLATKKINEEDFSTEPTDAERQQLAFVSVAVNDVEKYGKVQPSTQVYLDQLPNVK</sequence>
<dbReference type="PROSITE" id="PS51257">
    <property type="entry name" value="PROKAR_LIPOPROTEIN"/>
    <property type="match status" value="1"/>
</dbReference>
<feature type="region of interest" description="Disordered" evidence="1">
    <location>
        <begin position="20"/>
        <end position="51"/>
    </location>
</feature>
<dbReference type="EMBL" id="WHLY01000002">
    <property type="protein sequence ID" value="MPR36849.1"/>
    <property type="molecule type" value="Genomic_DNA"/>
</dbReference>
<gene>
    <name evidence="2" type="ORF">GBK04_26835</name>
</gene>
<dbReference type="RefSeq" id="WP_152765107.1">
    <property type="nucleotide sequence ID" value="NZ_WHLY01000002.1"/>
</dbReference>
<evidence type="ECO:0008006" key="4">
    <source>
        <dbReference type="Google" id="ProtNLM"/>
    </source>
</evidence>